<comment type="caution">
    <text evidence="2">The sequence shown here is derived from an EMBL/GenBank/DDBJ whole genome shotgun (WGS) entry which is preliminary data.</text>
</comment>
<evidence type="ECO:0000256" key="1">
    <source>
        <dbReference type="ARBA" id="ARBA00022649"/>
    </source>
</evidence>
<dbReference type="AlphaFoldDB" id="A0A1C7Z642"/>
<evidence type="ECO:0000313" key="2">
    <source>
        <dbReference type="EMBL" id="OCR24427.1"/>
    </source>
</evidence>
<name>A0A1C7Z642_PSESX</name>
<dbReference type="Gene3D" id="3.30.2310.20">
    <property type="entry name" value="RelE-like"/>
    <property type="match status" value="1"/>
</dbReference>
<protein>
    <recommendedName>
        <fullName evidence="4">Type II toxin-antitoxin system RelE/ParE family toxin</fullName>
    </recommendedName>
</protein>
<dbReference type="EMBL" id="LGSI01000044">
    <property type="protein sequence ID" value="OCR24427.1"/>
    <property type="molecule type" value="Genomic_DNA"/>
</dbReference>
<accession>A0A1C7Z642</accession>
<dbReference type="Proteomes" id="UP000093104">
    <property type="component" value="Unassembled WGS sequence"/>
</dbReference>
<dbReference type="InterPro" id="IPR035093">
    <property type="entry name" value="RelE/ParE_toxin_dom_sf"/>
</dbReference>
<dbReference type="Pfam" id="PF05016">
    <property type="entry name" value="ParE_toxin"/>
    <property type="match status" value="1"/>
</dbReference>
<dbReference type="InterPro" id="IPR007712">
    <property type="entry name" value="RelE/ParE_toxin"/>
</dbReference>
<evidence type="ECO:0008006" key="4">
    <source>
        <dbReference type="Google" id="ProtNLM"/>
    </source>
</evidence>
<proteinExistence type="predicted"/>
<keyword evidence="1" id="KW-1277">Toxin-antitoxin system</keyword>
<reference evidence="2 3" key="1">
    <citation type="submission" date="2015-07" db="EMBL/GenBank/DDBJ databases">
        <title>Draft genome sequence of a diazotrophic, plant growth-promoting rhizobacterium of the Pseudomonas syringae complex.</title>
        <authorList>
            <person name="Patten C.L."/>
            <person name="Jeong H."/>
        </authorList>
    </citation>
    <scope>NUCLEOTIDE SEQUENCE [LARGE SCALE GENOMIC DNA]</scope>
    <source>
        <strain evidence="2 3">GR12-2</strain>
    </source>
</reference>
<evidence type="ECO:0000313" key="3">
    <source>
        <dbReference type="Proteomes" id="UP000093104"/>
    </source>
</evidence>
<dbReference type="RefSeq" id="WP_065833792.1">
    <property type="nucleotide sequence ID" value="NZ_LGSI01000044.1"/>
</dbReference>
<dbReference type="OrthoDB" id="6893584at2"/>
<organism evidence="2 3">
    <name type="scientific">Pseudomonas syringae</name>
    <dbReference type="NCBI Taxonomy" id="317"/>
    <lineage>
        <taxon>Bacteria</taxon>
        <taxon>Pseudomonadati</taxon>
        <taxon>Pseudomonadota</taxon>
        <taxon>Gammaproteobacteria</taxon>
        <taxon>Pseudomonadales</taxon>
        <taxon>Pseudomonadaceae</taxon>
        <taxon>Pseudomonas</taxon>
    </lineage>
</organism>
<sequence length="114" mass="13032">MAKFKIQYASTAEQSLYSQITHLQPHIGNAGAQQKLSRLIVEVEALLSNNPLAYPISSQASLFGITQYRELNHDGYRIFYEPFENEQLVVVGLILAQKQSVEDQLIHYCLMFDR</sequence>
<dbReference type="SUPFAM" id="SSF143011">
    <property type="entry name" value="RelE-like"/>
    <property type="match status" value="1"/>
</dbReference>
<gene>
    <name evidence="2" type="ORF">AFK24_14135</name>
</gene>